<reference evidence="2" key="1">
    <citation type="journal article" date="2020" name="Nature">
        <title>Giant virus diversity and host interactions through global metagenomics.</title>
        <authorList>
            <person name="Schulz F."/>
            <person name="Roux S."/>
            <person name="Paez-Espino D."/>
            <person name="Jungbluth S."/>
            <person name="Walsh D.A."/>
            <person name="Denef V.J."/>
            <person name="McMahon K.D."/>
            <person name="Konstantinidis K.T."/>
            <person name="Eloe-Fadrosh E.A."/>
            <person name="Kyrpides N.C."/>
            <person name="Woyke T."/>
        </authorList>
    </citation>
    <scope>NUCLEOTIDE SEQUENCE</scope>
    <source>
        <strain evidence="2">GVMAG-M-3300009161-36</strain>
    </source>
</reference>
<keyword evidence="1" id="KW-1133">Transmembrane helix</keyword>
<evidence type="ECO:0000313" key="2">
    <source>
        <dbReference type="EMBL" id="QHT33581.1"/>
    </source>
</evidence>
<keyword evidence="1" id="KW-0472">Membrane</keyword>
<dbReference type="AlphaFoldDB" id="A0A6C0EY01"/>
<dbReference type="EMBL" id="MN738969">
    <property type="protein sequence ID" value="QHT33581.1"/>
    <property type="molecule type" value="Genomic_DNA"/>
</dbReference>
<sequence>MDSSLSNTVINMSFRKAAILTAVIVFLLLTPIFVIIIMRANNKKQIWAPMVSECPDYWKLSKSEEGHVRCKPDKKNADYASPYGFYSYQLPTKMNKYEYAIKNKITWDGITNDKSLINGYKDEAPKSILWLLGKVFTVQDKKN</sequence>
<feature type="transmembrane region" description="Helical" evidence="1">
    <location>
        <begin position="17"/>
        <end position="38"/>
    </location>
</feature>
<accession>A0A6C0EY01</accession>
<name>A0A6C0EY01_9ZZZZ</name>
<evidence type="ECO:0000256" key="1">
    <source>
        <dbReference type="SAM" id="Phobius"/>
    </source>
</evidence>
<proteinExistence type="predicted"/>
<organism evidence="2">
    <name type="scientific">viral metagenome</name>
    <dbReference type="NCBI Taxonomy" id="1070528"/>
    <lineage>
        <taxon>unclassified sequences</taxon>
        <taxon>metagenomes</taxon>
        <taxon>organismal metagenomes</taxon>
    </lineage>
</organism>
<keyword evidence="1" id="KW-0812">Transmembrane</keyword>
<protein>
    <submittedName>
        <fullName evidence="2">Uncharacterized protein</fullName>
    </submittedName>
</protein>